<dbReference type="AlphaFoldDB" id="A0A1J0AAK8"/>
<dbReference type="EC" id="3.5.2.3" evidence="3"/>
<evidence type="ECO:0000313" key="3">
    <source>
        <dbReference type="EMBL" id="APB32966.1"/>
    </source>
</evidence>
<dbReference type="InterPro" id="IPR011059">
    <property type="entry name" value="Metal-dep_hydrolase_composite"/>
</dbReference>
<dbReference type="InterPro" id="IPR050138">
    <property type="entry name" value="DHOase/Allantoinase_Hydrolase"/>
</dbReference>
<feature type="domain" description="Dihydroorotase catalytic" evidence="2">
    <location>
        <begin position="73"/>
        <end position="173"/>
    </location>
</feature>
<dbReference type="RefSeq" id="WP_084111444.1">
    <property type="nucleotide sequence ID" value="NZ_CP017675.1"/>
</dbReference>
<accession>A0A1J0AAK8</accession>
<dbReference type="CDD" id="cd01317">
    <property type="entry name" value="DHOase_IIa"/>
    <property type="match status" value="1"/>
</dbReference>
<protein>
    <submittedName>
        <fullName evidence="3">Dihydroorotase</fullName>
        <ecNumber evidence="3">3.5.2.3</ecNumber>
    </submittedName>
</protein>
<evidence type="ECO:0000313" key="4">
    <source>
        <dbReference type="Proteomes" id="UP000180235"/>
    </source>
</evidence>
<dbReference type="Gene3D" id="3.20.20.140">
    <property type="entry name" value="Metal-dependent hydrolases"/>
    <property type="match status" value="1"/>
</dbReference>
<dbReference type="InterPro" id="IPR024403">
    <property type="entry name" value="DHOase_cat"/>
</dbReference>
<reference evidence="3 4" key="1">
    <citation type="submission" date="2016-10" db="EMBL/GenBank/DDBJ databases">
        <title>Description of Gloeomargarita lithophora gen. nov., sp. nov., a thylakoid-bearing basal-branching cyanobacterium with intracellular carbonates, and proposal for Gloeomargaritales ord. nov.</title>
        <authorList>
            <person name="Moreira D."/>
            <person name="Tavera R."/>
            <person name="Benzerara K."/>
            <person name="Skouri-Panet F."/>
            <person name="Couradeau E."/>
            <person name="Gerard E."/>
            <person name="Loussert C."/>
            <person name="Novelo E."/>
            <person name="Zivanovic Y."/>
            <person name="Lopez-Garcia P."/>
        </authorList>
    </citation>
    <scope>NUCLEOTIDE SEQUENCE [LARGE SCALE GENOMIC DNA]</scope>
    <source>
        <strain evidence="3 4">D10</strain>
    </source>
</reference>
<dbReference type="STRING" id="1188229.GlitD10_0652"/>
<dbReference type="InterPro" id="IPR004722">
    <property type="entry name" value="DHOase"/>
</dbReference>
<dbReference type="NCBIfam" id="NF005614">
    <property type="entry name" value="PRK07369.1"/>
    <property type="match status" value="1"/>
</dbReference>
<keyword evidence="3" id="KW-0378">Hydrolase</keyword>
<proteinExistence type="predicted"/>
<dbReference type="GO" id="GO:0004151">
    <property type="term" value="F:dihydroorotase activity"/>
    <property type="evidence" value="ECO:0007669"/>
    <property type="project" value="UniProtKB-EC"/>
</dbReference>
<dbReference type="GO" id="GO:0005737">
    <property type="term" value="C:cytoplasm"/>
    <property type="evidence" value="ECO:0007669"/>
    <property type="project" value="TreeGrafter"/>
</dbReference>
<dbReference type="EMBL" id="CP017675">
    <property type="protein sequence ID" value="APB32966.1"/>
    <property type="molecule type" value="Genomic_DNA"/>
</dbReference>
<dbReference type="GO" id="GO:0004038">
    <property type="term" value="F:allantoinase activity"/>
    <property type="evidence" value="ECO:0007669"/>
    <property type="project" value="TreeGrafter"/>
</dbReference>
<dbReference type="SUPFAM" id="SSF51556">
    <property type="entry name" value="Metallo-dependent hydrolases"/>
    <property type="match status" value="1"/>
</dbReference>
<sequence length="434" mass="46059">MATNPPPTPGFGLPAGVLNPGHNLILRQVRLLDPVGQRDEITDVWLEDGVIAAIDTDLPTQDGVPEYPAQECILGPGLVDLYSQSSEPGHEGRETLAQLTNQAVQGGFTRLTLLPGTQPVLDHRAGLAWWHQQQAAIPIQLHLWGALTQGLGGEQMAELAELAQAGVAGFSDGQPLADLGLLQQLLTYARPLGKPVALCPCDPSFSPMGVARPGTASLTLGLPEIPPAAETTALTGILELVNAIGTPVHLMRISTRRSVMLLTQAKAAGLPITASTTWAHLLWDSTHLGDYNPYLRFDPPLGNPEDRFALIQGVKTGVIDAIAIDHHAHTYEEKTVPFALAPPRLAGLAGAFSYLWAGLVTPGQLTPGELWQALSTKALSCLGLKPTPITPGQATALTLFAPQDTPINKLPLPGAAQGQVRWVLVNPRNFLTKP</sequence>
<evidence type="ECO:0000259" key="2">
    <source>
        <dbReference type="Pfam" id="PF12890"/>
    </source>
</evidence>
<evidence type="ECO:0000256" key="1">
    <source>
        <dbReference type="ARBA" id="ARBA00022975"/>
    </source>
</evidence>
<keyword evidence="4" id="KW-1185">Reference proteome</keyword>
<dbReference type="KEGG" id="glt:GlitD10_0652"/>
<dbReference type="PANTHER" id="PTHR43668:SF2">
    <property type="entry name" value="ALLANTOINASE"/>
    <property type="match status" value="1"/>
</dbReference>
<dbReference type="Proteomes" id="UP000180235">
    <property type="component" value="Chromosome"/>
</dbReference>
<gene>
    <name evidence="3" type="primary">pyrC-2</name>
    <name evidence="3" type="ORF">GlitD10_0652</name>
</gene>
<dbReference type="SUPFAM" id="SSF51338">
    <property type="entry name" value="Composite domain of metallo-dependent hydrolases"/>
    <property type="match status" value="1"/>
</dbReference>
<dbReference type="Pfam" id="PF12890">
    <property type="entry name" value="DHOase"/>
    <property type="match status" value="1"/>
</dbReference>
<dbReference type="GO" id="GO:0006221">
    <property type="term" value="P:pyrimidine nucleotide biosynthetic process"/>
    <property type="evidence" value="ECO:0007669"/>
    <property type="project" value="UniProtKB-KW"/>
</dbReference>
<organism evidence="3 4">
    <name type="scientific">Gloeomargarita lithophora Alchichica-D10</name>
    <dbReference type="NCBI Taxonomy" id="1188229"/>
    <lineage>
        <taxon>Bacteria</taxon>
        <taxon>Bacillati</taxon>
        <taxon>Cyanobacteriota</taxon>
        <taxon>Cyanophyceae</taxon>
        <taxon>Gloeomargaritales</taxon>
        <taxon>Gloeomargaritaceae</taxon>
        <taxon>Gloeomargarita</taxon>
    </lineage>
</organism>
<keyword evidence="1" id="KW-0665">Pyrimidine biosynthesis</keyword>
<dbReference type="GO" id="GO:0006145">
    <property type="term" value="P:purine nucleobase catabolic process"/>
    <property type="evidence" value="ECO:0007669"/>
    <property type="project" value="TreeGrafter"/>
</dbReference>
<dbReference type="PANTHER" id="PTHR43668">
    <property type="entry name" value="ALLANTOINASE"/>
    <property type="match status" value="1"/>
</dbReference>
<dbReference type="InterPro" id="IPR032466">
    <property type="entry name" value="Metal_Hydrolase"/>
</dbReference>
<dbReference type="OrthoDB" id="9765462at2"/>
<dbReference type="Gene3D" id="2.30.40.10">
    <property type="entry name" value="Urease, subunit C, domain 1"/>
    <property type="match status" value="1"/>
</dbReference>
<dbReference type="GO" id="GO:0046872">
    <property type="term" value="F:metal ion binding"/>
    <property type="evidence" value="ECO:0007669"/>
    <property type="project" value="InterPro"/>
</dbReference>
<name>A0A1J0AAK8_9CYAN</name>